<proteinExistence type="predicted"/>
<name>A0A2G9H5L4_9LAMI</name>
<dbReference type="Proteomes" id="UP000231279">
    <property type="component" value="Unassembled WGS sequence"/>
</dbReference>
<evidence type="ECO:0000313" key="1">
    <source>
        <dbReference type="EMBL" id="PIN12804.1"/>
    </source>
</evidence>
<dbReference type="AlphaFoldDB" id="A0A2G9H5L4"/>
<reference evidence="2" key="1">
    <citation type="journal article" date="2018" name="Gigascience">
        <title>Genome assembly of the Pink Ipe (Handroanthus impetiginosus, Bignoniaceae), a highly valued, ecologically keystone Neotropical timber forest tree.</title>
        <authorList>
            <person name="Silva-Junior O.B."/>
            <person name="Grattapaglia D."/>
            <person name="Novaes E."/>
            <person name="Collevatti R.G."/>
        </authorList>
    </citation>
    <scope>NUCLEOTIDE SEQUENCE [LARGE SCALE GENOMIC DNA]</scope>
    <source>
        <strain evidence="2">cv. UFG-1</strain>
    </source>
</reference>
<dbReference type="EMBL" id="NKXS01002608">
    <property type="protein sequence ID" value="PIN12804.1"/>
    <property type="molecule type" value="Genomic_DNA"/>
</dbReference>
<sequence length="86" mass="9850">MKRLFQDQIIRRLITRLDGRNGSFNGFNFGAAITKYFPIPGAKAFSSIPKMSGEFVERYTRNREGPAILDSRMARVIKKPHGFKTE</sequence>
<comment type="caution">
    <text evidence="1">The sequence shown here is derived from an EMBL/GenBank/DDBJ whole genome shotgun (WGS) entry which is preliminary data.</text>
</comment>
<protein>
    <submittedName>
        <fullName evidence="1">Uncharacterized protein</fullName>
    </submittedName>
</protein>
<keyword evidence="2" id="KW-1185">Reference proteome</keyword>
<evidence type="ECO:0000313" key="2">
    <source>
        <dbReference type="Proteomes" id="UP000231279"/>
    </source>
</evidence>
<accession>A0A2G9H5L4</accession>
<organism evidence="1 2">
    <name type="scientific">Handroanthus impetiginosus</name>
    <dbReference type="NCBI Taxonomy" id="429701"/>
    <lineage>
        <taxon>Eukaryota</taxon>
        <taxon>Viridiplantae</taxon>
        <taxon>Streptophyta</taxon>
        <taxon>Embryophyta</taxon>
        <taxon>Tracheophyta</taxon>
        <taxon>Spermatophyta</taxon>
        <taxon>Magnoliopsida</taxon>
        <taxon>eudicotyledons</taxon>
        <taxon>Gunneridae</taxon>
        <taxon>Pentapetalae</taxon>
        <taxon>asterids</taxon>
        <taxon>lamiids</taxon>
        <taxon>Lamiales</taxon>
        <taxon>Bignoniaceae</taxon>
        <taxon>Crescentiina</taxon>
        <taxon>Tabebuia alliance</taxon>
        <taxon>Handroanthus</taxon>
    </lineage>
</organism>
<gene>
    <name evidence="1" type="ORF">CDL12_14583</name>
</gene>